<dbReference type="EMBL" id="BIMR01000235">
    <property type="protein sequence ID" value="GCE77661.1"/>
    <property type="molecule type" value="Genomic_DNA"/>
</dbReference>
<dbReference type="SUPFAM" id="SSF51110">
    <property type="entry name" value="alpha-D-mannose-specific plant lectins"/>
    <property type="match status" value="3"/>
</dbReference>
<proteinExistence type="predicted"/>
<dbReference type="PROSITE" id="PS50927">
    <property type="entry name" value="BULB_LECTIN"/>
    <property type="match status" value="3"/>
</dbReference>
<evidence type="ECO:0000256" key="1">
    <source>
        <dbReference type="SAM" id="Phobius"/>
    </source>
</evidence>
<accession>A0A402DU40</accession>
<gene>
    <name evidence="3" type="ORF">CBZ_27170</name>
</gene>
<sequence length="527" mass="53820">MEQRDGRATVRAPRSGRWVATVVAVVLAVVGTLLAGVLPAAASSGEDRLRAGETLGSGQALVSADGSQTFVVQPDGDLGLFDADGAVRWTAGATVAGAALSVTADGDVTLVGPDGTTVWSTGTAGAPGAALVVRDDGDVVVEGPDGVVLWESGTATLPSILPPGGELGPGDALSSPDGRHTLLVLDDGDVVLLGPDASTRWSTDTHEPGSTLRMRDDGNLVVTDPDGRRPWRSKTAGHPGASLVVQDDGALVLYDADGTALWTSQSAIGPAVLAPGAALATGAELGSPDGRLRLRLDEAGLALTYDEQPVWSAPLASPPGAGARLVPQDDGNLVLLTADGTAAWATGTSGGPGAGLRMEDGAVLLLASTGQELWRVDAPAELLVRRTELATDCTTVDAPIPLADTVVSSTGVRVHPCLAAAVDSLLLAARADGVDLHAWGWRSAEQQVALRAKNCRASSSGESVVCHPPTAPPGTSRHERGLALDLTVDGRVVQRDSVAYAWLVEHAPAYGLTNLPSEAWHWSVDGW</sequence>
<keyword evidence="4" id="KW-1185">Reference proteome</keyword>
<name>A0A402DU40_9CELL</name>
<dbReference type="RefSeq" id="WP_165446794.1">
    <property type="nucleotide sequence ID" value="NZ_BIMR01000235.1"/>
</dbReference>
<comment type="caution">
    <text evidence="3">The sequence shown here is derived from an EMBL/GenBank/DDBJ whole genome shotgun (WGS) entry which is preliminary data.</text>
</comment>
<feature type="domain" description="Bulb-type lectin" evidence="2">
    <location>
        <begin position="270"/>
        <end position="378"/>
    </location>
</feature>
<dbReference type="AlphaFoldDB" id="A0A402DU40"/>
<dbReference type="InterPro" id="IPR036426">
    <property type="entry name" value="Bulb-type_lectin_dom_sf"/>
</dbReference>
<feature type="domain" description="Bulb-type lectin" evidence="2">
    <location>
        <begin position="158"/>
        <end position="266"/>
    </location>
</feature>
<evidence type="ECO:0000313" key="4">
    <source>
        <dbReference type="Proteomes" id="UP000289954"/>
    </source>
</evidence>
<dbReference type="GO" id="GO:0006508">
    <property type="term" value="P:proteolysis"/>
    <property type="evidence" value="ECO:0007669"/>
    <property type="project" value="InterPro"/>
</dbReference>
<dbReference type="Gene3D" id="3.30.1380.10">
    <property type="match status" value="1"/>
</dbReference>
<dbReference type="Pfam" id="PF02557">
    <property type="entry name" value="VanY"/>
    <property type="match status" value="1"/>
</dbReference>
<dbReference type="InterPro" id="IPR001480">
    <property type="entry name" value="Bulb-type_lectin_dom"/>
</dbReference>
<dbReference type="SUPFAM" id="SSF55166">
    <property type="entry name" value="Hedgehog/DD-peptidase"/>
    <property type="match status" value="1"/>
</dbReference>
<dbReference type="InterPro" id="IPR009045">
    <property type="entry name" value="Zn_M74/Hedgehog-like"/>
</dbReference>
<evidence type="ECO:0000313" key="3">
    <source>
        <dbReference type="EMBL" id="GCE77661.1"/>
    </source>
</evidence>
<dbReference type="SMART" id="SM00108">
    <property type="entry name" value="B_lectin"/>
    <property type="match status" value="2"/>
</dbReference>
<dbReference type="InterPro" id="IPR003709">
    <property type="entry name" value="VanY-like_core_dom"/>
</dbReference>
<reference evidence="3 4" key="1">
    <citation type="submission" date="2019-01" db="EMBL/GenBank/DDBJ databases">
        <title>Draft genome sequence of Cellulomonas takizawaensis strain TKZ-21.</title>
        <authorList>
            <person name="Yamamura H."/>
            <person name="Hayashi T."/>
            <person name="Hamada M."/>
            <person name="Serisawa Y."/>
            <person name="Matsuyama K."/>
            <person name="Nakagawa Y."/>
            <person name="Otoguro M."/>
            <person name="Yanagida F."/>
            <person name="Hayakawa M."/>
        </authorList>
    </citation>
    <scope>NUCLEOTIDE SEQUENCE [LARGE SCALE GENOMIC DNA]</scope>
    <source>
        <strain evidence="3 4">NBRC12680</strain>
    </source>
</reference>
<feature type="transmembrane region" description="Helical" evidence="1">
    <location>
        <begin position="21"/>
        <end position="42"/>
    </location>
</feature>
<keyword evidence="1" id="KW-0812">Transmembrane</keyword>
<feature type="domain" description="Bulb-type lectin" evidence="2">
    <location>
        <begin position="46"/>
        <end position="154"/>
    </location>
</feature>
<evidence type="ECO:0000259" key="2">
    <source>
        <dbReference type="PROSITE" id="PS50927"/>
    </source>
</evidence>
<dbReference type="Proteomes" id="UP000289954">
    <property type="component" value="Unassembled WGS sequence"/>
</dbReference>
<dbReference type="Gene3D" id="2.90.10.10">
    <property type="entry name" value="Bulb-type lectin domain"/>
    <property type="match status" value="3"/>
</dbReference>
<protein>
    <recommendedName>
        <fullName evidence="2">Bulb-type lectin domain-containing protein</fullName>
    </recommendedName>
</protein>
<dbReference type="GO" id="GO:0008233">
    <property type="term" value="F:peptidase activity"/>
    <property type="evidence" value="ECO:0007669"/>
    <property type="project" value="InterPro"/>
</dbReference>
<organism evidence="3 4">
    <name type="scientific">Cellulomonas biazotea</name>
    <dbReference type="NCBI Taxonomy" id="1709"/>
    <lineage>
        <taxon>Bacteria</taxon>
        <taxon>Bacillati</taxon>
        <taxon>Actinomycetota</taxon>
        <taxon>Actinomycetes</taxon>
        <taxon>Micrococcales</taxon>
        <taxon>Cellulomonadaceae</taxon>
        <taxon>Cellulomonas</taxon>
    </lineage>
</organism>
<keyword evidence="1" id="KW-0472">Membrane</keyword>
<keyword evidence="1" id="KW-1133">Transmembrane helix</keyword>
<dbReference type="CDD" id="cd14814">
    <property type="entry name" value="Peptidase_M15"/>
    <property type="match status" value="1"/>
</dbReference>